<name>A0A3L8SUL8_CHLGU</name>
<feature type="non-terminal residue" evidence="1">
    <location>
        <position position="171"/>
    </location>
</feature>
<reference evidence="1 2" key="1">
    <citation type="journal article" date="2018" name="Proc. R. Soc. B">
        <title>A non-coding region near Follistatin controls head colour polymorphism in the Gouldian finch.</title>
        <authorList>
            <person name="Toomey M.B."/>
            <person name="Marques C.I."/>
            <person name="Andrade P."/>
            <person name="Araujo P.M."/>
            <person name="Sabatino S."/>
            <person name="Gazda M.A."/>
            <person name="Afonso S."/>
            <person name="Lopes R.J."/>
            <person name="Corbo J.C."/>
            <person name="Carneiro M."/>
        </authorList>
    </citation>
    <scope>NUCLEOTIDE SEQUENCE [LARGE SCALE GENOMIC DNA]</scope>
    <source>
        <strain evidence="1">Red01</strain>
        <tissue evidence="1">Muscle</tissue>
    </source>
</reference>
<dbReference type="AlphaFoldDB" id="A0A3L8SUL8"/>
<sequence length="171" mass="18783">MVLVKLLQAGTQVTLSNPGVRRHLLTVAREDQAVEENGKCRSGGKQANKYLTIAAVINKADSHKTGEGIRERDIPFLSEKSLQCVTISDTEIAGDGEDKSSCVKKKGSHSMECDKAELKANFSSLRSERQVAKQMAKLILAAEFLQIKLSFAGIKINMQESTCARHGQNWH</sequence>
<comment type="caution">
    <text evidence="1">The sequence shown here is derived from an EMBL/GenBank/DDBJ whole genome shotgun (WGS) entry which is preliminary data.</text>
</comment>
<dbReference type="EMBL" id="QUSF01000006">
    <property type="protein sequence ID" value="RLW08372.1"/>
    <property type="molecule type" value="Genomic_DNA"/>
</dbReference>
<evidence type="ECO:0000313" key="2">
    <source>
        <dbReference type="Proteomes" id="UP000276834"/>
    </source>
</evidence>
<gene>
    <name evidence="1" type="ORF">DV515_00003125</name>
</gene>
<organism evidence="1 2">
    <name type="scientific">Chloebia gouldiae</name>
    <name type="common">Gouldian finch</name>
    <name type="synonym">Erythrura gouldiae</name>
    <dbReference type="NCBI Taxonomy" id="44316"/>
    <lineage>
        <taxon>Eukaryota</taxon>
        <taxon>Metazoa</taxon>
        <taxon>Chordata</taxon>
        <taxon>Craniata</taxon>
        <taxon>Vertebrata</taxon>
        <taxon>Euteleostomi</taxon>
        <taxon>Archelosauria</taxon>
        <taxon>Archosauria</taxon>
        <taxon>Dinosauria</taxon>
        <taxon>Saurischia</taxon>
        <taxon>Theropoda</taxon>
        <taxon>Coelurosauria</taxon>
        <taxon>Aves</taxon>
        <taxon>Neognathae</taxon>
        <taxon>Neoaves</taxon>
        <taxon>Telluraves</taxon>
        <taxon>Australaves</taxon>
        <taxon>Passeriformes</taxon>
        <taxon>Passeroidea</taxon>
        <taxon>Passeridae</taxon>
        <taxon>Chloebia</taxon>
    </lineage>
</organism>
<evidence type="ECO:0000313" key="1">
    <source>
        <dbReference type="EMBL" id="RLW08372.1"/>
    </source>
</evidence>
<proteinExistence type="predicted"/>
<accession>A0A3L8SUL8</accession>
<protein>
    <submittedName>
        <fullName evidence="1">Uncharacterized protein</fullName>
    </submittedName>
</protein>
<dbReference type="Proteomes" id="UP000276834">
    <property type="component" value="Unassembled WGS sequence"/>
</dbReference>
<keyword evidence="2" id="KW-1185">Reference proteome</keyword>